<keyword evidence="12" id="KW-1185">Reference proteome</keyword>
<sequence>MNVLLVDDEEYVLDYLQESVEWNQCGIAKVYRASSVDEALDIVKKYPVPLLLTDIRMPEKSGLDLLETLHSQSPETKVIVLSGYSEFEYAKKAIQHGAADYLLKPVTGGEVTACIRKVTDRILAENKRLQDVNKAEAVIRLGNTRMREHLLLDLLLGKSFAEDELRRQMDALRLPLHPIDDCTLLLIRLQMSPIETREDIELFTYALLNMAEEIFFREIHAGSSLWWCKDSHQFIALVLPADSLGERKLWEVRISELQQAAKTFLKRNISVLFTERFPLRTHVNRFYLQALNDFWWRIGIQDGVILHNGSLSSKPEYKPLAKLYEEPSILQCMEANRWEEVVEKIGMILEELGKPPYRTQYHIVEVVNYLYACFTFMANKQGDSLTDLIGNFSLISNPYYFHSGEQIRDWVLPLIDQFRRTLTDTTSGRSHIIRQIHEFIQLHLHEDVSLTKVGEHVYLHPVYLSRLYKKETGDSLSAYITRVRMEKAARLLTQTNKKVSDIAQEVGYQKTQYFIKLFKEYYHCTPQSYRNP</sequence>
<evidence type="ECO:0000259" key="10">
    <source>
        <dbReference type="PROSITE" id="PS50110"/>
    </source>
</evidence>
<dbReference type="InterPro" id="IPR001789">
    <property type="entry name" value="Sig_transdc_resp-reg_receiver"/>
</dbReference>
<evidence type="ECO:0000256" key="4">
    <source>
        <dbReference type="ARBA" id="ARBA00023012"/>
    </source>
</evidence>
<dbReference type="PROSITE" id="PS01124">
    <property type="entry name" value="HTH_ARAC_FAMILY_2"/>
    <property type="match status" value="1"/>
</dbReference>
<gene>
    <name evidence="11" type="ORF">ICC18_30780</name>
</gene>
<dbReference type="InterPro" id="IPR020449">
    <property type="entry name" value="Tscrpt_reg_AraC-type_HTH"/>
</dbReference>
<evidence type="ECO:0000256" key="7">
    <source>
        <dbReference type="ARBA" id="ARBA00023163"/>
    </source>
</evidence>
<feature type="domain" description="Response regulatory" evidence="10">
    <location>
        <begin position="2"/>
        <end position="119"/>
    </location>
</feature>
<dbReference type="PANTHER" id="PTHR42713:SF3">
    <property type="entry name" value="TRANSCRIPTIONAL REGULATORY PROTEIN HPTR"/>
    <property type="match status" value="1"/>
</dbReference>
<dbReference type="Pfam" id="PF00072">
    <property type="entry name" value="Response_reg"/>
    <property type="match status" value="1"/>
</dbReference>
<dbReference type="PANTHER" id="PTHR42713">
    <property type="entry name" value="HISTIDINE KINASE-RELATED"/>
    <property type="match status" value="1"/>
</dbReference>
<evidence type="ECO:0000256" key="5">
    <source>
        <dbReference type="ARBA" id="ARBA00023015"/>
    </source>
</evidence>
<keyword evidence="2" id="KW-0963">Cytoplasm</keyword>
<accession>A0A926QNJ0</accession>
<dbReference type="EMBL" id="JACVVD010000019">
    <property type="protein sequence ID" value="MBD0384429.1"/>
    <property type="molecule type" value="Genomic_DNA"/>
</dbReference>
<evidence type="ECO:0000256" key="3">
    <source>
        <dbReference type="ARBA" id="ARBA00022553"/>
    </source>
</evidence>
<name>A0A926QNJ0_9BACL</name>
<dbReference type="GO" id="GO:0000160">
    <property type="term" value="P:phosphorelay signal transduction system"/>
    <property type="evidence" value="ECO:0007669"/>
    <property type="project" value="UniProtKB-KW"/>
</dbReference>
<dbReference type="GO" id="GO:0043565">
    <property type="term" value="F:sequence-specific DNA binding"/>
    <property type="evidence" value="ECO:0007669"/>
    <property type="project" value="InterPro"/>
</dbReference>
<dbReference type="AlphaFoldDB" id="A0A926QNJ0"/>
<evidence type="ECO:0000259" key="9">
    <source>
        <dbReference type="PROSITE" id="PS01124"/>
    </source>
</evidence>
<evidence type="ECO:0000313" key="12">
    <source>
        <dbReference type="Proteomes" id="UP000650466"/>
    </source>
</evidence>
<keyword evidence="5" id="KW-0805">Transcription regulation</keyword>
<dbReference type="CDD" id="cd17536">
    <property type="entry name" value="REC_YesN-like"/>
    <property type="match status" value="1"/>
</dbReference>
<evidence type="ECO:0000256" key="2">
    <source>
        <dbReference type="ARBA" id="ARBA00022490"/>
    </source>
</evidence>
<organism evidence="11 12">
    <name type="scientific">Paenibacillus sedimenti</name>
    <dbReference type="NCBI Taxonomy" id="2770274"/>
    <lineage>
        <taxon>Bacteria</taxon>
        <taxon>Bacillati</taxon>
        <taxon>Bacillota</taxon>
        <taxon>Bacilli</taxon>
        <taxon>Bacillales</taxon>
        <taxon>Paenibacillaceae</taxon>
        <taxon>Paenibacillus</taxon>
    </lineage>
</organism>
<keyword evidence="3 8" id="KW-0597">Phosphoprotein</keyword>
<dbReference type="Proteomes" id="UP000650466">
    <property type="component" value="Unassembled WGS sequence"/>
</dbReference>
<dbReference type="InterPro" id="IPR009057">
    <property type="entry name" value="Homeodomain-like_sf"/>
</dbReference>
<feature type="modified residue" description="4-aspartylphosphate" evidence="8">
    <location>
        <position position="54"/>
    </location>
</feature>
<dbReference type="SUPFAM" id="SSF46689">
    <property type="entry name" value="Homeodomain-like"/>
    <property type="match status" value="2"/>
</dbReference>
<reference evidence="11" key="1">
    <citation type="submission" date="2020-09" db="EMBL/GenBank/DDBJ databases">
        <title>Draft Genome Sequence of Paenibacillus sp. WST5.</title>
        <authorList>
            <person name="Bao Z."/>
        </authorList>
    </citation>
    <scope>NUCLEOTIDE SEQUENCE</scope>
    <source>
        <strain evidence="11">WST5</strain>
    </source>
</reference>
<evidence type="ECO:0000313" key="11">
    <source>
        <dbReference type="EMBL" id="MBD0384429.1"/>
    </source>
</evidence>
<evidence type="ECO:0000256" key="6">
    <source>
        <dbReference type="ARBA" id="ARBA00023125"/>
    </source>
</evidence>
<dbReference type="SMART" id="SM00448">
    <property type="entry name" value="REC"/>
    <property type="match status" value="1"/>
</dbReference>
<dbReference type="RefSeq" id="WP_188178206.1">
    <property type="nucleotide sequence ID" value="NZ_JACVVD010000019.1"/>
</dbReference>
<dbReference type="InterPro" id="IPR051552">
    <property type="entry name" value="HptR"/>
</dbReference>
<dbReference type="GO" id="GO:0005737">
    <property type="term" value="C:cytoplasm"/>
    <property type="evidence" value="ECO:0007669"/>
    <property type="project" value="UniProtKB-SubCell"/>
</dbReference>
<dbReference type="Pfam" id="PF12833">
    <property type="entry name" value="HTH_18"/>
    <property type="match status" value="1"/>
</dbReference>
<evidence type="ECO:0000256" key="1">
    <source>
        <dbReference type="ARBA" id="ARBA00004496"/>
    </source>
</evidence>
<comment type="caution">
    <text evidence="11">The sequence shown here is derived from an EMBL/GenBank/DDBJ whole genome shotgun (WGS) entry which is preliminary data.</text>
</comment>
<keyword evidence="4" id="KW-0902">Two-component regulatory system</keyword>
<keyword evidence="7" id="KW-0804">Transcription</keyword>
<dbReference type="Gene3D" id="3.40.50.2300">
    <property type="match status" value="1"/>
</dbReference>
<dbReference type="SMART" id="SM00342">
    <property type="entry name" value="HTH_ARAC"/>
    <property type="match status" value="1"/>
</dbReference>
<dbReference type="PROSITE" id="PS50110">
    <property type="entry name" value="RESPONSE_REGULATORY"/>
    <property type="match status" value="1"/>
</dbReference>
<comment type="subcellular location">
    <subcellularLocation>
        <location evidence="1">Cytoplasm</location>
    </subcellularLocation>
</comment>
<dbReference type="Gene3D" id="1.10.10.60">
    <property type="entry name" value="Homeodomain-like"/>
    <property type="match status" value="2"/>
</dbReference>
<dbReference type="InterPro" id="IPR011006">
    <property type="entry name" value="CheY-like_superfamily"/>
</dbReference>
<keyword evidence="6" id="KW-0238">DNA-binding</keyword>
<proteinExistence type="predicted"/>
<protein>
    <submittedName>
        <fullName evidence="11">Response regulator</fullName>
    </submittedName>
</protein>
<dbReference type="PRINTS" id="PR00032">
    <property type="entry name" value="HTHARAC"/>
</dbReference>
<dbReference type="SUPFAM" id="SSF52172">
    <property type="entry name" value="CheY-like"/>
    <property type="match status" value="1"/>
</dbReference>
<dbReference type="InterPro" id="IPR018060">
    <property type="entry name" value="HTH_AraC"/>
</dbReference>
<evidence type="ECO:0000256" key="8">
    <source>
        <dbReference type="PROSITE-ProRule" id="PRU00169"/>
    </source>
</evidence>
<feature type="domain" description="HTH araC/xylS-type" evidence="9">
    <location>
        <begin position="434"/>
        <end position="532"/>
    </location>
</feature>
<dbReference type="GO" id="GO:0003700">
    <property type="term" value="F:DNA-binding transcription factor activity"/>
    <property type="evidence" value="ECO:0007669"/>
    <property type="project" value="InterPro"/>
</dbReference>